<keyword evidence="4" id="KW-1185">Reference proteome</keyword>
<dbReference type="CDD" id="cd00146">
    <property type="entry name" value="PKD"/>
    <property type="match status" value="2"/>
</dbReference>
<sequence length="413" mass="46798">MSNLEDIIKQKVDQFDVPFNEAHWETMEAKLHALKIAKVKKNIFLAAGVIAIIGVISVFLYDPANKTEQLVHQTNEINQNSNNPVTLEQNSNSQINTEIEKTHNQNNNNPIQKIEIELEDPIETPELSSNENDKNLLVEPKTEKSINKLSLSSEFIVYNNRICLGEEVSFEAIERKNVSYLWDFGDGSTSTKANPKHVYLNDGVYTVNLTVTDINSGKNDYNEVKRAVEILPLPNAEFSYFEEAEKHDDNKLKYPYTNFIAKAKGLDSYTWNFGNGQTNTQSNPKIIYDKKGSFKASLIVKNSFGCINSSSKMITIDYPFNLFAPNAFSPNQDGDNDIFIPKALLAWDVQFEMLIKNKSGDVVFKSTDKYNGWNGKLNNSGTDLEPGIYFWQVVTYDIDGIPHQHFGKINLLK</sequence>
<evidence type="ECO:0000259" key="2">
    <source>
        <dbReference type="PROSITE" id="PS50093"/>
    </source>
</evidence>
<dbReference type="PROSITE" id="PS50093">
    <property type="entry name" value="PKD"/>
    <property type="match status" value="2"/>
</dbReference>
<dbReference type="InterPro" id="IPR022409">
    <property type="entry name" value="PKD/Chitinase_dom"/>
</dbReference>
<evidence type="ECO:0000313" key="4">
    <source>
        <dbReference type="Proteomes" id="UP000321721"/>
    </source>
</evidence>
<feature type="transmembrane region" description="Helical" evidence="1">
    <location>
        <begin position="43"/>
        <end position="61"/>
    </location>
</feature>
<feature type="domain" description="PKD" evidence="2">
    <location>
        <begin position="268"/>
        <end position="316"/>
    </location>
</feature>
<dbReference type="Pfam" id="PF18911">
    <property type="entry name" value="PKD_4"/>
    <property type="match status" value="2"/>
</dbReference>
<comment type="caution">
    <text evidence="3">The sequence shown here is derived from an EMBL/GenBank/DDBJ whole genome shotgun (WGS) entry which is preliminary data.</text>
</comment>
<dbReference type="InterPro" id="IPR035986">
    <property type="entry name" value="PKD_dom_sf"/>
</dbReference>
<keyword evidence="1" id="KW-0472">Membrane</keyword>
<dbReference type="SMART" id="SM00089">
    <property type="entry name" value="PKD"/>
    <property type="match status" value="2"/>
</dbReference>
<name>A0A5C6RQ01_9FLAO</name>
<dbReference type="RefSeq" id="WP_147101717.1">
    <property type="nucleotide sequence ID" value="NZ_VOOS01000005.1"/>
</dbReference>
<dbReference type="Proteomes" id="UP000321721">
    <property type="component" value="Unassembled WGS sequence"/>
</dbReference>
<dbReference type="EMBL" id="VOOS01000005">
    <property type="protein sequence ID" value="TXB64388.1"/>
    <property type="molecule type" value="Genomic_DNA"/>
</dbReference>
<protein>
    <submittedName>
        <fullName evidence="3">PKD domain-containing protein</fullName>
    </submittedName>
</protein>
<gene>
    <name evidence="3" type="ORF">FRY74_11390</name>
</gene>
<evidence type="ECO:0000256" key="1">
    <source>
        <dbReference type="SAM" id="Phobius"/>
    </source>
</evidence>
<proteinExistence type="predicted"/>
<dbReference type="SUPFAM" id="SSF49299">
    <property type="entry name" value="PKD domain"/>
    <property type="match status" value="2"/>
</dbReference>
<dbReference type="Pfam" id="PF13585">
    <property type="entry name" value="CHU_C"/>
    <property type="match status" value="1"/>
</dbReference>
<organism evidence="3 4">
    <name type="scientific">Vicingus serpentipes</name>
    <dbReference type="NCBI Taxonomy" id="1926625"/>
    <lineage>
        <taxon>Bacteria</taxon>
        <taxon>Pseudomonadati</taxon>
        <taxon>Bacteroidota</taxon>
        <taxon>Flavobacteriia</taxon>
        <taxon>Flavobacteriales</taxon>
        <taxon>Vicingaceae</taxon>
        <taxon>Vicingus</taxon>
    </lineage>
</organism>
<evidence type="ECO:0000313" key="3">
    <source>
        <dbReference type="EMBL" id="TXB64388.1"/>
    </source>
</evidence>
<keyword evidence="1" id="KW-1133">Transmembrane helix</keyword>
<reference evidence="3 4" key="1">
    <citation type="submission" date="2019-08" db="EMBL/GenBank/DDBJ databases">
        <title>Genome of Vicingus serpentipes NCIMB 15042.</title>
        <authorList>
            <person name="Bowman J.P."/>
        </authorList>
    </citation>
    <scope>NUCLEOTIDE SEQUENCE [LARGE SCALE GENOMIC DNA]</scope>
    <source>
        <strain evidence="3 4">NCIMB 15042</strain>
    </source>
</reference>
<dbReference type="OrthoDB" id="1466630at2"/>
<dbReference type="Gene3D" id="2.60.40.10">
    <property type="entry name" value="Immunoglobulins"/>
    <property type="match status" value="2"/>
</dbReference>
<feature type="domain" description="PKD" evidence="2">
    <location>
        <begin position="178"/>
        <end position="213"/>
    </location>
</feature>
<keyword evidence="1" id="KW-0812">Transmembrane</keyword>
<dbReference type="AlphaFoldDB" id="A0A5C6RQ01"/>
<accession>A0A5C6RQ01</accession>
<dbReference type="InterPro" id="IPR000601">
    <property type="entry name" value="PKD_dom"/>
</dbReference>
<dbReference type="InterPro" id="IPR013783">
    <property type="entry name" value="Ig-like_fold"/>
</dbReference>